<evidence type="ECO:0000313" key="3">
    <source>
        <dbReference type="Proteomes" id="UP000182486"/>
    </source>
</evidence>
<dbReference type="RefSeq" id="WP_071803379.1">
    <property type="nucleotide sequence ID" value="NZ_MEIA01000016.1"/>
</dbReference>
<evidence type="ECO:0000256" key="1">
    <source>
        <dbReference type="SAM" id="MobiDB-lite"/>
    </source>
</evidence>
<organism evidence="2 3">
    <name type="scientific">Couchioplanes caeruleus subsp. caeruleus</name>
    <dbReference type="NCBI Taxonomy" id="56427"/>
    <lineage>
        <taxon>Bacteria</taxon>
        <taxon>Bacillati</taxon>
        <taxon>Actinomycetota</taxon>
        <taxon>Actinomycetes</taxon>
        <taxon>Micromonosporales</taxon>
        <taxon>Micromonosporaceae</taxon>
        <taxon>Couchioplanes</taxon>
    </lineage>
</organism>
<comment type="caution">
    <text evidence="2">The sequence shown here is derived from an EMBL/GenBank/DDBJ whole genome shotgun (WGS) entry which is preliminary data.</text>
</comment>
<reference evidence="2 3" key="1">
    <citation type="submission" date="2016-09" db="EMBL/GenBank/DDBJ databases">
        <title>Couchioplanes caeruleus draft genome sequence.</title>
        <authorList>
            <person name="Sheehan J."/>
            <person name="Caffrey P."/>
        </authorList>
    </citation>
    <scope>NUCLEOTIDE SEQUENCE [LARGE SCALE GENOMIC DNA]</scope>
    <source>
        <strain evidence="2 3">DSM 43634</strain>
    </source>
</reference>
<keyword evidence="3" id="KW-1185">Reference proteome</keyword>
<name>A0A1K0H1F0_9ACTN</name>
<dbReference type="AlphaFoldDB" id="A0A1K0H1F0"/>
<gene>
    <name evidence="2" type="ORF">BG844_04055</name>
</gene>
<evidence type="ECO:0000313" key="2">
    <source>
        <dbReference type="EMBL" id="OJF15523.1"/>
    </source>
</evidence>
<dbReference type="EMBL" id="MEIA01000016">
    <property type="protein sequence ID" value="OJF15523.1"/>
    <property type="molecule type" value="Genomic_DNA"/>
</dbReference>
<accession>A0A1K0H1F0</accession>
<proteinExistence type="predicted"/>
<sequence length="95" mass="10447">MTSNQPSPRSDHQRWQPTARSAHGRHVQASQHRQALIEAIAARGQQLGMAPGQVSAAIIAADDQLRAHGWHPEQFAYGDPIDDFVTGADADYDEY</sequence>
<protein>
    <submittedName>
        <fullName evidence="2">Uncharacterized protein</fullName>
    </submittedName>
</protein>
<dbReference type="Proteomes" id="UP000182486">
    <property type="component" value="Unassembled WGS sequence"/>
</dbReference>
<feature type="region of interest" description="Disordered" evidence="1">
    <location>
        <begin position="1"/>
        <end position="32"/>
    </location>
</feature>